<dbReference type="AlphaFoldDB" id="A0AAN6UFK9"/>
<dbReference type="EMBL" id="MU853421">
    <property type="protein sequence ID" value="KAK4131804.1"/>
    <property type="molecule type" value="Genomic_DNA"/>
</dbReference>
<evidence type="ECO:0000256" key="1">
    <source>
        <dbReference type="SAM" id="MobiDB-lite"/>
    </source>
</evidence>
<gene>
    <name evidence="3" type="ORF">BT67DRAFT_426456</name>
</gene>
<name>A0AAN6UFK9_9PEZI</name>
<evidence type="ECO:0000313" key="4">
    <source>
        <dbReference type="Proteomes" id="UP001304895"/>
    </source>
</evidence>
<accession>A0AAN6UFK9</accession>
<sequence length="567" mass="62382">MPRRRRGGQHNRGAAAQPSQNAPRGGRPVSSSAQNPTESNANRGAPPPTNPTLNVTIPAIAITAVEEGTKAQNETPAATGGLERKLELYVSELERAAAMPGPKLWVTVHVAMPAAMLGYKDVDPSDVDIKTLFAQIAAEHQVKIEADDDGSAITVKAANRAKAKEVIASLQKQLLYRPGEENVWSTQLLVHPPKDGKGYFTVVLQSKEGDAGVRPVAKEAKNIKPASPNELAADTTEYKVGLRNILDRTAGFLRHSPNGMRMRVLFGSAVFDEWKKDKPEYNYIEFGRLAHRVGARGTARMINTVGKKAFESLQTRLFARDNGLPQSARDYIDPATEPVYSITMQTKNLLVESVLEPVQVQGRLCENTKSLRQYRIGPLVARQQEKQDRRIEIVTVCPESSHDWAIDIRKVVAPELAEAPAPFQAQALEKCLKFTGKTLAGSFPSISIARHFIENHDIQTVHGKATWTYLLSGLYSLEVTVHHKWNRDTSLPPITSATVTLFSTDWDDEMRAGVIPPRPWNAGFSSQFLKPYPGDAAPGVPSNANDRLSHFLAWVHWIQKALDGVSK</sequence>
<comment type="caution">
    <text evidence="3">The sequence shown here is derived from an EMBL/GenBank/DDBJ whole genome shotgun (WGS) entry which is preliminary data.</text>
</comment>
<reference evidence="3" key="2">
    <citation type="submission" date="2023-05" db="EMBL/GenBank/DDBJ databases">
        <authorList>
            <consortium name="Lawrence Berkeley National Laboratory"/>
            <person name="Steindorff A."/>
            <person name="Hensen N."/>
            <person name="Bonometti L."/>
            <person name="Westerberg I."/>
            <person name="Brannstrom I.O."/>
            <person name="Guillou S."/>
            <person name="Cros-Aarteil S."/>
            <person name="Calhoun S."/>
            <person name="Haridas S."/>
            <person name="Kuo A."/>
            <person name="Mondo S."/>
            <person name="Pangilinan J."/>
            <person name="Riley R."/>
            <person name="Labutti K."/>
            <person name="Andreopoulos B."/>
            <person name="Lipzen A."/>
            <person name="Chen C."/>
            <person name="Yanf M."/>
            <person name="Daum C."/>
            <person name="Ng V."/>
            <person name="Clum A."/>
            <person name="Ohm R."/>
            <person name="Martin F."/>
            <person name="Silar P."/>
            <person name="Natvig D."/>
            <person name="Lalanne C."/>
            <person name="Gautier V."/>
            <person name="Ament-Velasquez S.L."/>
            <person name="Kruys A."/>
            <person name="Hutchinson M.I."/>
            <person name="Powell A.J."/>
            <person name="Barry K."/>
            <person name="Miller A.N."/>
            <person name="Grigoriev I.V."/>
            <person name="Debuchy R."/>
            <person name="Gladieux P."/>
            <person name="Thoren M.H."/>
            <person name="Johannesson H."/>
        </authorList>
    </citation>
    <scope>NUCLEOTIDE SEQUENCE</scope>
    <source>
        <strain evidence="3">CBS 123565</strain>
    </source>
</reference>
<keyword evidence="4" id="KW-1185">Reference proteome</keyword>
<dbReference type="Pfam" id="PF25482">
    <property type="entry name" value="DUF7905"/>
    <property type="match status" value="1"/>
</dbReference>
<evidence type="ECO:0000259" key="2">
    <source>
        <dbReference type="Pfam" id="PF25482"/>
    </source>
</evidence>
<feature type="domain" description="DUF7905" evidence="2">
    <location>
        <begin position="242"/>
        <end position="503"/>
    </location>
</feature>
<protein>
    <recommendedName>
        <fullName evidence="2">DUF7905 domain-containing protein</fullName>
    </recommendedName>
</protein>
<feature type="region of interest" description="Disordered" evidence="1">
    <location>
        <begin position="1"/>
        <end position="54"/>
    </location>
</feature>
<dbReference type="InterPro" id="IPR057227">
    <property type="entry name" value="DUF7905"/>
</dbReference>
<organism evidence="3 4">
    <name type="scientific">Trichocladium antarcticum</name>
    <dbReference type="NCBI Taxonomy" id="1450529"/>
    <lineage>
        <taxon>Eukaryota</taxon>
        <taxon>Fungi</taxon>
        <taxon>Dikarya</taxon>
        <taxon>Ascomycota</taxon>
        <taxon>Pezizomycotina</taxon>
        <taxon>Sordariomycetes</taxon>
        <taxon>Sordariomycetidae</taxon>
        <taxon>Sordariales</taxon>
        <taxon>Chaetomiaceae</taxon>
        <taxon>Trichocladium</taxon>
    </lineage>
</organism>
<dbReference type="Proteomes" id="UP001304895">
    <property type="component" value="Unassembled WGS sequence"/>
</dbReference>
<evidence type="ECO:0000313" key="3">
    <source>
        <dbReference type="EMBL" id="KAK4131804.1"/>
    </source>
</evidence>
<feature type="compositionally biased region" description="Polar residues" evidence="1">
    <location>
        <begin position="29"/>
        <end position="42"/>
    </location>
</feature>
<proteinExistence type="predicted"/>
<reference evidence="3" key="1">
    <citation type="journal article" date="2023" name="Mol. Phylogenet. Evol.">
        <title>Genome-scale phylogeny and comparative genomics of the fungal order Sordariales.</title>
        <authorList>
            <person name="Hensen N."/>
            <person name="Bonometti L."/>
            <person name="Westerberg I."/>
            <person name="Brannstrom I.O."/>
            <person name="Guillou S."/>
            <person name="Cros-Aarteil S."/>
            <person name="Calhoun S."/>
            <person name="Haridas S."/>
            <person name="Kuo A."/>
            <person name="Mondo S."/>
            <person name="Pangilinan J."/>
            <person name="Riley R."/>
            <person name="LaButti K."/>
            <person name="Andreopoulos B."/>
            <person name="Lipzen A."/>
            <person name="Chen C."/>
            <person name="Yan M."/>
            <person name="Daum C."/>
            <person name="Ng V."/>
            <person name="Clum A."/>
            <person name="Steindorff A."/>
            <person name="Ohm R.A."/>
            <person name="Martin F."/>
            <person name="Silar P."/>
            <person name="Natvig D.O."/>
            <person name="Lalanne C."/>
            <person name="Gautier V."/>
            <person name="Ament-Velasquez S.L."/>
            <person name="Kruys A."/>
            <person name="Hutchinson M.I."/>
            <person name="Powell A.J."/>
            <person name="Barry K."/>
            <person name="Miller A.N."/>
            <person name="Grigoriev I.V."/>
            <person name="Debuchy R."/>
            <person name="Gladieux P."/>
            <person name="Hiltunen Thoren M."/>
            <person name="Johannesson H."/>
        </authorList>
    </citation>
    <scope>NUCLEOTIDE SEQUENCE</scope>
    <source>
        <strain evidence="3">CBS 123565</strain>
    </source>
</reference>